<proteinExistence type="predicted"/>
<dbReference type="EMBL" id="JAUORK010000003">
    <property type="protein sequence ID" value="MDO6671035.1"/>
    <property type="molecule type" value="Genomic_DNA"/>
</dbReference>
<reference evidence="2" key="1">
    <citation type="submission" date="2023-07" db="EMBL/GenBank/DDBJ databases">
        <title>Genome content predicts the carbon catabolic preferences of heterotrophic bacteria.</title>
        <authorList>
            <person name="Gralka M."/>
        </authorList>
    </citation>
    <scope>NUCLEOTIDE SEQUENCE</scope>
    <source>
        <strain evidence="2">C2R13</strain>
    </source>
</reference>
<dbReference type="NCBIfam" id="TIGR03951">
    <property type="entry name" value="Fe_III_red_FhuF"/>
    <property type="match status" value="1"/>
</dbReference>
<sequence length="293" mass="32264">MIDALSPLFAGPMVAYRDLITTYTQVQAGDEASLQRVVPARDVLSPGWLSACIAAHGMQYETGQADAASHISAPDEQALLSQWSKYLLSSMVSLPLAANLLLDHQLPLELRHLSLRLGEHGVVTQLILDDAAGQGTSLPAEIESADEATRLQARFQGYLAHLEAVIERLVPHTALGPKVFWSNAAHYFVYIVGMLEEQGWVAQAAPARQLMATRILADGRRNPLYQPVSDVMDRHGERHTPRKVCCVRYRIECLGYCSNCPLSIERATARRAQTRRVDQRANSRATLIGSDLS</sequence>
<accession>A0AAP4TWP0</accession>
<evidence type="ECO:0000313" key="3">
    <source>
        <dbReference type="Proteomes" id="UP001170481"/>
    </source>
</evidence>
<name>A0AAP4TWP0_9GAMM</name>
<feature type="domain" description="Aerobactin siderophore biosynthesis IucA/IucC-like C-terminal" evidence="1">
    <location>
        <begin position="81"/>
        <end position="234"/>
    </location>
</feature>
<evidence type="ECO:0000313" key="2">
    <source>
        <dbReference type="EMBL" id="MDO6671035.1"/>
    </source>
</evidence>
<dbReference type="RefSeq" id="WP_303592867.1">
    <property type="nucleotide sequence ID" value="NZ_JAUORK010000003.1"/>
</dbReference>
<dbReference type="InterPro" id="IPR008090">
    <property type="entry name" value="Fe_iron_reduct"/>
</dbReference>
<dbReference type="AlphaFoldDB" id="A0AAP4TWP0"/>
<organism evidence="2 3">
    <name type="scientific">Cobetia amphilecti</name>
    <dbReference type="NCBI Taxonomy" id="1055104"/>
    <lineage>
        <taxon>Bacteria</taxon>
        <taxon>Pseudomonadati</taxon>
        <taxon>Pseudomonadota</taxon>
        <taxon>Gammaproteobacteria</taxon>
        <taxon>Oceanospirillales</taxon>
        <taxon>Halomonadaceae</taxon>
        <taxon>Cobetia</taxon>
    </lineage>
</organism>
<dbReference type="Proteomes" id="UP001170481">
    <property type="component" value="Unassembled WGS sequence"/>
</dbReference>
<evidence type="ECO:0000259" key="1">
    <source>
        <dbReference type="Pfam" id="PF06276"/>
    </source>
</evidence>
<dbReference type="InterPro" id="IPR022770">
    <property type="entry name" value="IucA/IucC-like_C"/>
</dbReference>
<protein>
    <submittedName>
        <fullName evidence="2">Siderophore-iron reductase FhuF</fullName>
    </submittedName>
</protein>
<gene>
    <name evidence="2" type="primary">fhuF</name>
    <name evidence="2" type="ORF">Q4535_02775</name>
</gene>
<dbReference type="GO" id="GO:0003824">
    <property type="term" value="F:catalytic activity"/>
    <property type="evidence" value="ECO:0007669"/>
    <property type="project" value="UniProtKB-ARBA"/>
</dbReference>
<comment type="caution">
    <text evidence="2">The sequence shown here is derived from an EMBL/GenBank/DDBJ whole genome shotgun (WGS) entry which is preliminary data.</text>
</comment>
<dbReference type="Pfam" id="PF06276">
    <property type="entry name" value="FhuF"/>
    <property type="match status" value="1"/>
</dbReference>